<keyword evidence="7" id="KW-0234">DNA repair</keyword>
<dbReference type="GO" id="GO:0042276">
    <property type="term" value="P:error-prone translesion synthesis"/>
    <property type="evidence" value="ECO:0007669"/>
    <property type="project" value="TreeGrafter"/>
</dbReference>
<dbReference type="PANTHER" id="PTHR45873:SF1">
    <property type="entry name" value="DNA POLYMERASE ETA"/>
    <property type="match status" value="1"/>
</dbReference>
<organism evidence="11 12">
    <name type="scientific">Malassezia psittaci</name>
    <dbReference type="NCBI Taxonomy" id="1821823"/>
    <lineage>
        <taxon>Eukaryota</taxon>
        <taxon>Fungi</taxon>
        <taxon>Dikarya</taxon>
        <taxon>Basidiomycota</taxon>
        <taxon>Ustilaginomycotina</taxon>
        <taxon>Malasseziomycetes</taxon>
        <taxon>Malasseziales</taxon>
        <taxon>Malasseziaceae</taxon>
        <taxon>Malassezia</taxon>
    </lineage>
</organism>
<keyword evidence="12" id="KW-1185">Reference proteome</keyword>
<dbReference type="EMBL" id="CP118375">
    <property type="protein sequence ID" value="WFD42249.1"/>
    <property type="molecule type" value="Genomic_DNA"/>
</dbReference>
<evidence type="ECO:0000256" key="6">
    <source>
        <dbReference type="ARBA" id="ARBA00022833"/>
    </source>
</evidence>
<evidence type="ECO:0000313" key="11">
    <source>
        <dbReference type="EMBL" id="WFD42249.1"/>
    </source>
</evidence>
<dbReference type="InterPro" id="IPR001126">
    <property type="entry name" value="UmuC"/>
</dbReference>
<evidence type="ECO:0000256" key="3">
    <source>
        <dbReference type="ARBA" id="ARBA00022723"/>
    </source>
</evidence>
<comment type="subcellular location">
    <subcellularLocation>
        <location evidence="1">Nucleus</location>
    </subcellularLocation>
</comment>
<evidence type="ECO:0000256" key="7">
    <source>
        <dbReference type="ARBA" id="ARBA00023204"/>
    </source>
</evidence>
<dbReference type="GO" id="GO:0008270">
    <property type="term" value="F:zinc ion binding"/>
    <property type="evidence" value="ECO:0007669"/>
    <property type="project" value="UniProtKB-KW"/>
</dbReference>
<dbReference type="EC" id="2.7.7.7" evidence="11"/>
<evidence type="ECO:0000256" key="2">
    <source>
        <dbReference type="ARBA" id="ARBA00022679"/>
    </source>
</evidence>
<dbReference type="GO" id="GO:0003684">
    <property type="term" value="F:damaged DNA binding"/>
    <property type="evidence" value="ECO:0007669"/>
    <property type="project" value="InterPro"/>
</dbReference>
<dbReference type="SUPFAM" id="SSF100879">
    <property type="entry name" value="Lesion bypass DNA polymerase (Y-family), little finger domain"/>
    <property type="match status" value="1"/>
</dbReference>
<dbReference type="Pfam" id="PF21704">
    <property type="entry name" value="POLH-Rev1_HhH"/>
    <property type="match status" value="1"/>
</dbReference>
<dbReference type="InterPro" id="IPR043128">
    <property type="entry name" value="Rev_trsase/Diguanyl_cyclase"/>
</dbReference>
<keyword evidence="6" id="KW-0862">Zinc</keyword>
<evidence type="ECO:0000313" key="12">
    <source>
        <dbReference type="Proteomes" id="UP001214628"/>
    </source>
</evidence>
<feature type="compositionally biased region" description="Low complexity" evidence="9">
    <location>
        <begin position="607"/>
        <end position="630"/>
    </location>
</feature>
<accession>A0AAF0F8B1</accession>
<proteinExistence type="predicted"/>
<dbReference type="GO" id="GO:0007064">
    <property type="term" value="P:mitotic sister chromatid cohesion"/>
    <property type="evidence" value="ECO:0007669"/>
    <property type="project" value="UniProtKB-ARBA"/>
</dbReference>
<dbReference type="PANTHER" id="PTHR45873">
    <property type="entry name" value="DNA POLYMERASE ETA"/>
    <property type="match status" value="1"/>
</dbReference>
<evidence type="ECO:0000256" key="5">
    <source>
        <dbReference type="ARBA" id="ARBA00022771"/>
    </source>
</evidence>
<feature type="compositionally biased region" description="Polar residues" evidence="9">
    <location>
        <begin position="577"/>
        <end position="589"/>
    </location>
</feature>
<keyword evidence="2 11" id="KW-0808">Transferase</keyword>
<dbReference type="SUPFAM" id="SSF56672">
    <property type="entry name" value="DNA/RNA polymerases"/>
    <property type="match status" value="1"/>
</dbReference>
<keyword evidence="11" id="KW-0548">Nucleotidyltransferase</keyword>
<dbReference type="PROSITE" id="PS50173">
    <property type="entry name" value="UMUC"/>
    <property type="match status" value="1"/>
</dbReference>
<dbReference type="Proteomes" id="UP001214628">
    <property type="component" value="Chromosome 1"/>
</dbReference>
<evidence type="ECO:0000256" key="1">
    <source>
        <dbReference type="ARBA" id="ARBA00004123"/>
    </source>
</evidence>
<dbReference type="Pfam" id="PF00817">
    <property type="entry name" value="IMS"/>
    <property type="match status" value="2"/>
</dbReference>
<dbReference type="Gene3D" id="3.40.1170.60">
    <property type="match status" value="1"/>
</dbReference>
<gene>
    <name evidence="11" type="primary">eso1</name>
    <name evidence="11" type="ORF">MPSI1_000890</name>
</gene>
<evidence type="ECO:0000259" key="10">
    <source>
        <dbReference type="PROSITE" id="PS50173"/>
    </source>
</evidence>
<feature type="region of interest" description="Disordered" evidence="9">
    <location>
        <begin position="576"/>
        <end position="630"/>
    </location>
</feature>
<dbReference type="InterPro" id="IPR036775">
    <property type="entry name" value="DNA_pol_Y-fam_lit_finger_sf"/>
</dbReference>
<keyword evidence="3" id="KW-0479">Metal-binding</keyword>
<keyword evidence="4" id="KW-0227">DNA damage</keyword>
<dbReference type="GO" id="GO:0070987">
    <property type="term" value="P:error-free translesion synthesis"/>
    <property type="evidence" value="ECO:0007669"/>
    <property type="project" value="UniProtKB-ARBA"/>
</dbReference>
<dbReference type="GO" id="GO:0035861">
    <property type="term" value="C:site of double-strand break"/>
    <property type="evidence" value="ECO:0007669"/>
    <property type="project" value="TreeGrafter"/>
</dbReference>
<dbReference type="GO" id="GO:0005634">
    <property type="term" value="C:nucleus"/>
    <property type="evidence" value="ECO:0007669"/>
    <property type="project" value="UniProtKB-SubCell"/>
</dbReference>
<keyword evidence="8" id="KW-0539">Nucleus</keyword>
<keyword evidence="5" id="KW-0863">Zinc-finger</keyword>
<dbReference type="GO" id="GO:0009314">
    <property type="term" value="P:response to radiation"/>
    <property type="evidence" value="ECO:0007669"/>
    <property type="project" value="TreeGrafter"/>
</dbReference>
<feature type="compositionally biased region" description="Polar residues" evidence="9">
    <location>
        <begin position="597"/>
        <end position="606"/>
    </location>
</feature>
<reference evidence="11" key="1">
    <citation type="submission" date="2023-02" db="EMBL/GenBank/DDBJ databases">
        <title>Mating type loci evolution in Malassezia.</title>
        <authorList>
            <person name="Coelho M.A."/>
        </authorList>
    </citation>
    <scope>NUCLEOTIDE SEQUENCE</scope>
    <source>
        <strain evidence="11">CBS 14136</strain>
    </source>
</reference>
<dbReference type="GO" id="GO:0005657">
    <property type="term" value="C:replication fork"/>
    <property type="evidence" value="ECO:0007669"/>
    <property type="project" value="UniProtKB-ARBA"/>
</dbReference>
<dbReference type="FunFam" id="1.10.150.20:FF:000014">
    <property type="entry name" value="Polymerase (DNA directed), eta"/>
    <property type="match status" value="1"/>
</dbReference>
<evidence type="ECO:0000256" key="8">
    <source>
        <dbReference type="ARBA" id="ARBA00023242"/>
    </source>
</evidence>
<protein>
    <submittedName>
        <fullName evidence="11">DNA-directed DNA polymerase</fullName>
        <ecNumber evidence="11">2.7.7.7</ecNumber>
    </submittedName>
</protein>
<dbReference type="Gene3D" id="1.10.150.20">
    <property type="entry name" value="5' to 3' exonuclease, C-terminal subdomain"/>
    <property type="match status" value="1"/>
</dbReference>
<dbReference type="InterPro" id="IPR052230">
    <property type="entry name" value="DNA_polymerase_eta"/>
</dbReference>
<dbReference type="FunFam" id="3.40.1170.60:FF:000008">
    <property type="entry name" value="DNA polymerase eta subunit"/>
    <property type="match status" value="1"/>
</dbReference>
<dbReference type="AlphaFoldDB" id="A0AAF0F8B1"/>
<dbReference type="GO" id="GO:0003887">
    <property type="term" value="F:DNA-directed DNA polymerase activity"/>
    <property type="evidence" value="ECO:0007669"/>
    <property type="project" value="UniProtKB-KW"/>
</dbReference>
<sequence length="705" mass="80560">MSKSEAHRFRYHEDEWEAQRELESKATVEQPVYNAAIPTYQNLLSTSYDAINPFRVIAHCDVDAAYAQFEASRLGIDCAKIPIAVLQWQGLIAVNYVARKFGVSRFNCSMEEAKNRCPDLQFIHVASYGPGDEHPQYYDSPSPRTHKISLDLYRRESKKIMEIFQRRLEVESSTGVHLGFDLEPVVADCWSPSLLKLEENSLDEDILFEKASIDESFFDLSLYVRKQILRRFPFLDIRKDLESLPAEERANRLNTALPLPPLAVRQEMVKKSWSLLGAWWPNGQQNYDSSQEVSQSSVDTEPFMDLSWVDIAHAIAAERMIAIRKHIVDLLGYTTSAGIAGNKALAKLCSSHRKPCSQTLLLPRHALDFLAPLPFRKIRFLGGKLGAEIADVWGQSTVGELWPVSMEEMQLKLGSSGRWLFDLCRGNDRSEVCRRSANRSMMSSKNFQPVLSSHAKGLQWLSIMSSELSLRLQEEREEHPLIYPRFLVLRYVMSGTSGARSQQTPFGFVRNEDLAKEIYFKAEKLWNHTIGPRMDHNVGHERFGVYTLALAFAGIERQSRGQKQLHSFFEAPKRKQLSINSSPVDSQPQKRLRSLSPPLQTVSPKNSPIIASSDSIPSTSSHTNHDSSSNHNESLYEVIFDQDTQANMVRWTCRRCDHVVSIPQFDELDDEDRKTTSRPSYEVLMDQLRQEHEHWHMAVDLAKNM</sequence>
<dbReference type="GO" id="GO:0006281">
    <property type="term" value="P:DNA repair"/>
    <property type="evidence" value="ECO:0007669"/>
    <property type="project" value="UniProtKB-KW"/>
</dbReference>
<dbReference type="InterPro" id="IPR043502">
    <property type="entry name" value="DNA/RNA_pol_sf"/>
</dbReference>
<name>A0AAF0F8B1_9BASI</name>
<evidence type="ECO:0000256" key="9">
    <source>
        <dbReference type="SAM" id="MobiDB-lite"/>
    </source>
</evidence>
<dbReference type="Gene3D" id="3.30.1490.100">
    <property type="entry name" value="DNA polymerase, Y-family, little finger domain"/>
    <property type="match status" value="1"/>
</dbReference>
<feature type="domain" description="UmuC" evidence="10">
    <location>
        <begin position="57"/>
        <end position="382"/>
    </location>
</feature>
<dbReference type="Gene3D" id="3.30.70.270">
    <property type="match status" value="1"/>
</dbReference>
<keyword evidence="11" id="KW-0239">DNA-directed DNA polymerase</keyword>
<evidence type="ECO:0000256" key="4">
    <source>
        <dbReference type="ARBA" id="ARBA00022763"/>
    </source>
</evidence>